<reference evidence="2" key="1">
    <citation type="journal article" date="2019" name="Int. J. Syst. Evol. Microbiol.">
        <title>The Global Catalogue of Microorganisms (GCM) 10K type strain sequencing project: providing services to taxonomists for standard genome sequencing and annotation.</title>
        <authorList>
            <consortium name="The Broad Institute Genomics Platform"/>
            <consortium name="The Broad Institute Genome Sequencing Center for Infectious Disease"/>
            <person name="Wu L."/>
            <person name="Ma J."/>
        </authorList>
    </citation>
    <scope>NUCLEOTIDE SEQUENCE [LARGE SCALE GENOMIC DNA]</scope>
    <source>
        <strain evidence="2">JCM 3272</strain>
    </source>
</reference>
<dbReference type="EMBL" id="BAAARV010000016">
    <property type="protein sequence ID" value="GAA2335636.1"/>
    <property type="molecule type" value="Genomic_DNA"/>
</dbReference>
<proteinExistence type="predicted"/>
<gene>
    <name evidence="1" type="ORF">GCM10010170_015600</name>
</gene>
<dbReference type="InterPro" id="IPR010982">
    <property type="entry name" value="Lambda_DNA-bd_dom_sf"/>
</dbReference>
<organism evidence="1 2">
    <name type="scientific">Dactylosporangium salmoneum</name>
    <dbReference type="NCBI Taxonomy" id="53361"/>
    <lineage>
        <taxon>Bacteria</taxon>
        <taxon>Bacillati</taxon>
        <taxon>Actinomycetota</taxon>
        <taxon>Actinomycetes</taxon>
        <taxon>Micromonosporales</taxon>
        <taxon>Micromonosporaceae</taxon>
        <taxon>Dactylosporangium</taxon>
    </lineage>
</organism>
<dbReference type="Gene3D" id="1.10.260.40">
    <property type="entry name" value="lambda repressor-like DNA-binding domains"/>
    <property type="match status" value="1"/>
</dbReference>
<dbReference type="CDD" id="cd00093">
    <property type="entry name" value="HTH_XRE"/>
    <property type="match status" value="1"/>
</dbReference>
<evidence type="ECO:0000313" key="1">
    <source>
        <dbReference type="EMBL" id="GAA2335636.1"/>
    </source>
</evidence>
<sequence>MTELGRVLRDGPFSTALAVAVERSGLTLDRLRERLAERGVTVSRTTLSYWRSGRSRPERAGSLDAVTALEDVLGLPRASLLVLLGPRRARGRWLDHPQGTLTRHTLWPDAGPMLDHLAAPREGEVVTRSVHDVLRLGPERSERALRVRLVVEASAEQCHRLPVFYQVDSPERDAPRLARVHFGGRGGRSVYDHRTGLMVAEVLFDRPLRRGELAVVDYELEFPPGGELCTYHRRFFRPVREHVIVVEFGPRPPARCHRFTQRVPGGPERPDGEVWIGGTGAAQSVWTDLPPGITGLRWDWS</sequence>
<evidence type="ECO:0008006" key="3">
    <source>
        <dbReference type="Google" id="ProtNLM"/>
    </source>
</evidence>
<name>A0ABP5SP50_9ACTN</name>
<dbReference type="InterPro" id="IPR001387">
    <property type="entry name" value="Cro/C1-type_HTH"/>
</dbReference>
<accession>A0ABP5SP50</accession>
<protein>
    <recommendedName>
        <fullName evidence="3">XRE family transcriptional regulator</fullName>
    </recommendedName>
</protein>
<dbReference type="RefSeq" id="WP_344611570.1">
    <property type="nucleotide sequence ID" value="NZ_BAAARV010000016.1"/>
</dbReference>
<dbReference type="Proteomes" id="UP001501444">
    <property type="component" value="Unassembled WGS sequence"/>
</dbReference>
<keyword evidence="2" id="KW-1185">Reference proteome</keyword>
<evidence type="ECO:0000313" key="2">
    <source>
        <dbReference type="Proteomes" id="UP001501444"/>
    </source>
</evidence>
<comment type="caution">
    <text evidence="1">The sequence shown here is derived from an EMBL/GenBank/DDBJ whole genome shotgun (WGS) entry which is preliminary data.</text>
</comment>